<dbReference type="AlphaFoldDB" id="A0A1I0TQR1"/>
<evidence type="ECO:0000313" key="5">
    <source>
        <dbReference type="Proteomes" id="UP000198836"/>
    </source>
</evidence>
<keyword evidence="3" id="KW-0812">Transmembrane</keyword>
<evidence type="ECO:0008006" key="6">
    <source>
        <dbReference type="Google" id="ProtNLM"/>
    </source>
</evidence>
<evidence type="ECO:0000256" key="1">
    <source>
        <dbReference type="ARBA" id="ARBA00022737"/>
    </source>
</evidence>
<dbReference type="RefSeq" id="WP_090985409.1">
    <property type="nucleotide sequence ID" value="NZ_FOJM01000013.1"/>
</dbReference>
<feature type="transmembrane region" description="Helical" evidence="3">
    <location>
        <begin position="240"/>
        <end position="258"/>
    </location>
</feature>
<feature type="transmembrane region" description="Helical" evidence="3">
    <location>
        <begin position="104"/>
        <end position="125"/>
    </location>
</feature>
<accession>A0A1I0TQR1</accession>
<feature type="transmembrane region" description="Helical" evidence="3">
    <location>
        <begin position="145"/>
        <end position="163"/>
    </location>
</feature>
<keyword evidence="3" id="KW-0472">Membrane</keyword>
<evidence type="ECO:0000313" key="4">
    <source>
        <dbReference type="EMBL" id="SFA54141.1"/>
    </source>
</evidence>
<sequence>MTELTTTSKKIFHNLSTDFLNPWKDQIQSLVLFIVPFIVLQQSLHNSFQVYWDDHWVLFNTYTSDGLTIANLKAIFSQFYNGQYSPLNQLYYTIIYSLFGYKPFYFHFSALLIHLVNVQLVYRLVKSLLGFVKHLTTAQISQQAFFVSLIFGIHPFLIEPVAWISASKILIYASFYIGACLCYLNYIRSKKISHLFGSALFFLLSFGAKEQAVAFSLTLFTFDYLAGRNFKDKRLWIEKIPFLLLSLVLGLVTIMSQADNGEGLISMQKKYPFYQTLIFASYCLFEYFVKCLIPIRLLYVYPFPNEIGKPLPNFFYFYPTVLLLLTAIGAKLIKDRFYIFCLLFFIVNILLTIHIIPISRFSIISDRYVYISSIGAFMIIVGLLFSINTIGKKFQMMLLIGYVVLLSAYSTQRIKVWYNSDSLKKELKQLIRNRPMDNQKKTNN</sequence>
<keyword evidence="1" id="KW-0677">Repeat</keyword>
<dbReference type="STRING" id="332999.SAMN04488511_11332"/>
<keyword evidence="2" id="KW-0802">TPR repeat</keyword>
<keyword evidence="3" id="KW-1133">Transmembrane helix</keyword>
<dbReference type="PANTHER" id="PTHR44227">
    <property type="match status" value="1"/>
</dbReference>
<evidence type="ECO:0000256" key="3">
    <source>
        <dbReference type="SAM" id="Phobius"/>
    </source>
</evidence>
<protein>
    <recommendedName>
        <fullName evidence="6">Dolichyl-phosphate-mannose-protein mannosyltransferase</fullName>
    </recommendedName>
</protein>
<feature type="transmembrane region" description="Helical" evidence="3">
    <location>
        <begin position="337"/>
        <end position="356"/>
    </location>
</feature>
<feature type="transmembrane region" description="Helical" evidence="3">
    <location>
        <begin position="199"/>
        <end position="220"/>
    </location>
</feature>
<evidence type="ECO:0000256" key="2">
    <source>
        <dbReference type="ARBA" id="ARBA00022803"/>
    </source>
</evidence>
<feature type="transmembrane region" description="Helical" evidence="3">
    <location>
        <begin position="368"/>
        <end position="387"/>
    </location>
</feature>
<proteinExistence type="predicted"/>
<feature type="transmembrane region" description="Helical" evidence="3">
    <location>
        <begin position="313"/>
        <end position="330"/>
    </location>
</feature>
<name>A0A1I0TQR1_9SPHI</name>
<dbReference type="PANTHER" id="PTHR44227:SF3">
    <property type="entry name" value="PROTEIN O-MANNOSYL-TRANSFERASE TMTC4"/>
    <property type="match status" value="1"/>
</dbReference>
<reference evidence="5" key="1">
    <citation type="submission" date="2016-10" db="EMBL/GenBank/DDBJ databases">
        <authorList>
            <person name="Varghese N."/>
            <person name="Submissions S."/>
        </authorList>
    </citation>
    <scope>NUCLEOTIDE SEQUENCE [LARGE SCALE GENOMIC DNA]</scope>
    <source>
        <strain evidence="5">DSM 18130</strain>
    </source>
</reference>
<feature type="transmembrane region" description="Helical" evidence="3">
    <location>
        <begin position="279"/>
        <end position="301"/>
    </location>
</feature>
<feature type="transmembrane region" description="Helical" evidence="3">
    <location>
        <begin position="30"/>
        <end position="52"/>
    </location>
</feature>
<gene>
    <name evidence="4" type="ORF">SAMN04488511_11332</name>
</gene>
<dbReference type="Proteomes" id="UP000198836">
    <property type="component" value="Unassembled WGS sequence"/>
</dbReference>
<keyword evidence="5" id="KW-1185">Reference proteome</keyword>
<dbReference type="EMBL" id="FOJM01000013">
    <property type="protein sequence ID" value="SFA54141.1"/>
    <property type="molecule type" value="Genomic_DNA"/>
</dbReference>
<dbReference type="OrthoDB" id="1100887at2"/>
<organism evidence="4 5">
    <name type="scientific">Pedobacter suwonensis</name>
    <dbReference type="NCBI Taxonomy" id="332999"/>
    <lineage>
        <taxon>Bacteria</taxon>
        <taxon>Pseudomonadati</taxon>
        <taxon>Bacteroidota</taxon>
        <taxon>Sphingobacteriia</taxon>
        <taxon>Sphingobacteriales</taxon>
        <taxon>Sphingobacteriaceae</taxon>
        <taxon>Pedobacter</taxon>
    </lineage>
</organism>
<dbReference type="InterPro" id="IPR052346">
    <property type="entry name" value="O-mannosyl-transferase_TMTC"/>
</dbReference>
<feature type="transmembrane region" description="Helical" evidence="3">
    <location>
        <begin position="169"/>
        <end position="187"/>
    </location>
</feature>